<dbReference type="HOGENOM" id="CLU_1725430_0_0_1"/>
<dbReference type="SUPFAM" id="SSF53756">
    <property type="entry name" value="UDP-Glycosyltransferase/glycogen phosphorylase"/>
    <property type="match status" value="1"/>
</dbReference>
<dbReference type="OMA" id="YPCSSHI"/>
<accession>M5WN52</accession>
<dbReference type="PANTHER" id="PTHR11926">
    <property type="entry name" value="GLUCOSYL/GLUCURONOSYL TRANSFERASES"/>
    <property type="match status" value="1"/>
</dbReference>
<protein>
    <submittedName>
        <fullName evidence="2">Uncharacterized protein</fullName>
    </submittedName>
</protein>
<reference evidence="2 3" key="1">
    <citation type="journal article" date="2013" name="Nat. Genet.">
        <title>The high-quality draft genome of peach (Prunus persica) identifies unique patterns of genetic diversity, domestication and genome evolution.</title>
        <authorList>
            <consortium name="International Peach Genome Initiative"/>
            <person name="Verde I."/>
            <person name="Abbott A.G."/>
            <person name="Scalabrin S."/>
            <person name="Jung S."/>
            <person name="Shu S."/>
            <person name="Marroni F."/>
            <person name="Zhebentyayeva T."/>
            <person name="Dettori M.T."/>
            <person name="Grimwood J."/>
            <person name="Cattonaro F."/>
            <person name="Zuccolo A."/>
            <person name="Rossini L."/>
            <person name="Jenkins J."/>
            <person name="Vendramin E."/>
            <person name="Meisel L.A."/>
            <person name="Decroocq V."/>
            <person name="Sosinski B."/>
            <person name="Prochnik S."/>
            <person name="Mitros T."/>
            <person name="Policriti A."/>
            <person name="Cipriani G."/>
            <person name="Dondini L."/>
            <person name="Ficklin S."/>
            <person name="Goodstein D.M."/>
            <person name="Xuan P."/>
            <person name="Del Fabbro C."/>
            <person name="Aramini V."/>
            <person name="Copetti D."/>
            <person name="Gonzalez S."/>
            <person name="Horner D.S."/>
            <person name="Falchi R."/>
            <person name="Lucas S."/>
            <person name="Mica E."/>
            <person name="Maldonado J."/>
            <person name="Lazzari B."/>
            <person name="Bielenberg D."/>
            <person name="Pirona R."/>
            <person name="Miculan M."/>
            <person name="Barakat A."/>
            <person name="Testolin R."/>
            <person name="Stella A."/>
            <person name="Tartarini S."/>
            <person name="Tonutti P."/>
            <person name="Arus P."/>
            <person name="Orellana A."/>
            <person name="Wells C."/>
            <person name="Main D."/>
            <person name="Vizzotto G."/>
            <person name="Silva H."/>
            <person name="Salamini F."/>
            <person name="Schmutz J."/>
            <person name="Morgante M."/>
            <person name="Rokhsar D.S."/>
        </authorList>
    </citation>
    <scope>NUCLEOTIDE SEQUENCE [LARGE SCALE GENOMIC DNA]</scope>
    <source>
        <strain evidence="3">cv. Nemared</strain>
    </source>
</reference>
<name>M5WN52_PRUPE</name>
<gene>
    <name evidence="2" type="ORF">PRUPE_6G190000</name>
</gene>
<organism evidence="2 3">
    <name type="scientific">Prunus persica</name>
    <name type="common">Peach</name>
    <name type="synonym">Amygdalus persica</name>
    <dbReference type="NCBI Taxonomy" id="3760"/>
    <lineage>
        <taxon>Eukaryota</taxon>
        <taxon>Viridiplantae</taxon>
        <taxon>Streptophyta</taxon>
        <taxon>Embryophyta</taxon>
        <taxon>Tracheophyta</taxon>
        <taxon>Spermatophyta</taxon>
        <taxon>Magnoliopsida</taxon>
        <taxon>eudicotyledons</taxon>
        <taxon>Gunneridae</taxon>
        <taxon>Pentapetalae</taxon>
        <taxon>rosids</taxon>
        <taxon>fabids</taxon>
        <taxon>Rosales</taxon>
        <taxon>Rosaceae</taxon>
        <taxon>Amygdaloideae</taxon>
        <taxon>Amygdaleae</taxon>
        <taxon>Prunus</taxon>
    </lineage>
</organism>
<proteinExistence type="inferred from homology"/>
<dbReference type="eggNOG" id="KOG1192">
    <property type="taxonomic scope" value="Eukaryota"/>
</dbReference>
<dbReference type="PANTHER" id="PTHR11926:SF1512">
    <property type="entry name" value="GLYCOSYLTRANSFERASE"/>
    <property type="match status" value="1"/>
</dbReference>
<comment type="similarity">
    <text evidence="1">Belongs to the UDP-glycosyltransferase family.</text>
</comment>
<dbReference type="EMBL" id="CM007656">
    <property type="protein sequence ID" value="ONI02308.1"/>
    <property type="molecule type" value="Genomic_DNA"/>
</dbReference>
<evidence type="ECO:0000313" key="2">
    <source>
        <dbReference type="EMBL" id="ONI02308.1"/>
    </source>
</evidence>
<dbReference type="Proteomes" id="UP000006882">
    <property type="component" value="Chromosome G6"/>
</dbReference>
<evidence type="ECO:0000256" key="1">
    <source>
        <dbReference type="ARBA" id="ARBA00009995"/>
    </source>
</evidence>
<sequence>MVPVGGRTQPHEVCVPYPSQGHWQPLLALALDLALMGGDALMGLPGFRFEAIPDGLPQSDTDATQDVPALSDSIRKNCLGPFKELLVKLGELSEMPPVTCIISDGVTGFGSRAAVEVSIPEVQFWSIGYFTFFPKCLAYAPLFFTSIILFWF</sequence>
<dbReference type="STRING" id="3760.M5WN52"/>
<evidence type="ECO:0000313" key="3">
    <source>
        <dbReference type="Proteomes" id="UP000006882"/>
    </source>
</evidence>
<keyword evidence="3" id="KW-1185">Reference proteome</keyword>
<dbReference type="Gramene" id="ONI02308">
    <property type="protein sequence ID" value="ONI02308"/>
    <property type="gene ID" value="PRUPE_6G190000"/>
</dbReference>
<dbReference type="Gene3D" id="3.40.50.2000">
    <property type="entry name" value="Glycogen Phosphorylase B"/>
    <property type="match status" value="1"/>
</dbReference>
<dbReference type="AlphaFoldDB" id="M5WN52"/>